<dbReference type="PANTHER" id="PTHR33700:SF26">
    <property type="entry name" value="METHYLTRANSFERASE"/>
    <property type="match status" value="1"/>
</dbReference>
<organism evidence="3 4">
    <name type="scientific">Malus baccata</name>
    <name type="common">Siberian crab apple</name>
    <name type="synonym">Pyrus baccata</name>
    <dbReference type="NCBI Taxonomy" id="106549"/>
    <lineage>
        <taxon>Eukaryota</taxon>
        <taxon>Viridiplantae</taxon>
        <taxon>Streptophyta</taxon>
        <taxon>Embryophyta</taxon>
        <taxon>Tracheophyta</taxon>
        <taxon>Spermatophyta</taxon>
        <taxon>Magnoliopsida</taxon>
        <taxon>eudicotyledons</taxon>
        <taxon>Gunneridae</taxon>
        <taxon>Pentapetalae</taxon>
        <taxon>rosids</taxon>
        <taxon>fabids</taxon>
        <taxon>Rosales</taxon>
        <taxon>Rosaceae</taxon>
        <taxon>Amygdaloideae</taxon>
        <taxon>Maleae</taxon>
        <taxon>Malus</taxon>
    </lineage>
</organism>
<dbReference type="PANTHER" id="PTHR33700">
    <property type="entry name" value="MYB-LIKE PROTEIN X"/>
    <property type="match status" value="1"/>
</dbReference>
<evidence type="ECO:0000313" key="4">
    <source>
        <dbReference type="Proteomes" id="UP000315295"/>
    </source>
</evidence>
<dbReference type="EMBL" id="VIEB01000177">
    <property type="protein sequence ID" value="TQE02396.1"/>
    <property type="molecule type" value="Genomic_DNA"/>
</dbReference>
<keyword evidence="2" id="KW-0812">Transmembrane</keyword>
<protein>
    <submittedName>
        <fullName evidence="3">Uncharacterized protein</fullName>
    </submittedName>
</protein>
<dbReference type="AlphaFoldDB" id="A0A540MUC2"/>
<feature type="compositionally biased region" description="Basic and acidic residues" evidence="1">
    <location>
        <begin position="331"/>
        <end position="353"/>
    </location>
</feature>
<comment type="caution">
    <text evidence="3">The sequence shown here is derived from an EMBL/GenBank/DDBJ whole genome shotgun (WGS) entry which is preliminary data.</text>
</comment>
<feature type="compositionally biased region" description="Basic and acidic residues" evidence="1">
    <location>
        <begin position="201"/>
        <end position="220"/>
    </location>
</feature>
<feature type="region of interest" description="Disordered" evidence="1">
    <location>
        <begin position="283"/>
        <end position="362"/>
    </location>
</feature>
<dbReference type="Proteomes" id="UP000315295">
    <property type="component" value="Unassembled WGS sequence"/>
</dbReference>
<evidence type="ECO:0000313" key="3">
    <source>
        <dbReference type="EMBL" id="TQE02396.1"/>
    </source>
</evidence>
<feature type="compositionally biased region" description="Basic and acidic residues" evidence="1">
    <location>
        <begin position="104"/>
        <end position="113"/>
    </location>
</feature>
<feature type="compositionally biased region" description="Basic and acidic residues" evidence="1">
    <location>
        <begin position="157"/>
        <end position="167"/>
    </location>
</feature>
<reference evidence="3 4" key="1">
    <citation type="journal article" date="2019" name="G3 (Bethesda)">
        <title>Sequencing of a Wild Apple (Malus baccata) Genome Unravels the Differences Between Cultivated and Wild Apple Species Regarding Disease Resistance and Cold Tolerance.</title>
        <authorList>
            <person name="Chen X."/>
        </authorList>
    </citation>
    <scope>NUCLEOTIDE SEQUENCE [LARGE SCALE GENOMIC DNA]</scope>
    <source>
        <strain evidence="4">cv. Shandingzi</strain>
        <tissue evidence="3">Leaves</tissue>
    </source>
</reference>
<name>A0A540MUC2_MALBA</name>
<feature type="transmembrane region" description="Helical" evidence="2">
    <location>
        <begin position="20"/>
        <end position="36"/>
    </location>
</feature>
<sequence length="362" mass="39148">MNSQSTGRNQRPAKGLKVKPSFQIALLLVVCFWLLYQMKHSHGKDYSEGADGKASKEYGSNIFGRKGSAGWSKGGGVSASEDSKHVGEVSIKTEDENDVFDGSAEEKNEEESLQKVNEANEVEKETEVQNTELSNTDENSDGEVKGNGETVGLNENSSREETYREGQEGTQAVISEQDGEKHVKNISHNEAGEDEEQESQVTRDEQENGKGQEKEPKRLQESSTTNTDISVRRDESKNDSLEGQNSVVDAVVHGFDDENGVPVDGHDIIESLVTVSSGDHAITGHQEMNLSSNNQNEISENAVNEEVGSKDGTNGADLEAKSKISAQDSNIDIKSKVETSSDTSKIDSVKETTKGGSSVSDS</sequence>
<keyword evidence="4" id="KW-1185">Reference proteome</keyword>
<feature type="region of interest" description="Disordered" evidence="1">
    <location>
        <begin position="69"/>
        <end position="249"/>
    </location>
</feature>
<feature type="compositionally biased region" description="Basic and acidic residues" evidence="1">
    <location>
        <begin position="230"/>
        <end position="240"/>
    </location>
</feature>
<proteinExistence type="predicted"/>
<keyword evidence="2" id="KW-0472">Membrane</keyword>
<gene>
    <name evidence="3" type="ORF">C1H46_012035</name>
</gene>
<evidence type="ECO:0000256" key="2">
    <source>
        <dbReference type="SAM" id="Phobius"/>
    </source>
</evidence>
<feature type="compositionally biased region" description="Basic and acidic residues" evidence="1">
    <location>
        <begin position="81"/>
        <end position="94"/>
    </location>
</feature>
<feature type="compositionally biased region" description="Polar residues" evidence="1">
    <location>
        <begin position="128"/>
        <end position="137"/>
    </location>
</feature>
<keyword evidence="2" id="KW-1133">Transmembrane helix</keyword>
<accession>A0A540MUC2</accession>
<evidence type="ECO:0000256" key="1">
    <source>
        <dbReference type="SAM" id="MobiDB-lite"/>
    </source>
</evidence>
<feature type="compositionally biased region" description="Polar residues" evidence="1">
    <location>
        <begin position="286"/>
        <end position="302"/>
    </location>
</feature>